<dbReference type="InterPro" id="IPR012910">
    <property type="entry name" value="Plug_dom"/>
</dbReference>
<dbReference type="RefSeq" id="WP_138746588.1">
    <property type="nucleotide sequence ID" value="NZ_VCLB01000001.1"/>
</dbReference>
<evidence type="ECO:0000256" key="4">
    <source>
        <dbReference type="ARBA" id="ARBA00022692"/>
    </source>
</evidence>
<keyword evidence="5 12" id="KW-0732">Signal</keyword>
<keyword evidence="3 10" id="KW-1134">Transmembrane beta strand</keyword>
<evidence type="ECO:0000256" key="6">
    <source>
        <dbReference type="ARBA" id="ARBA00023065"/>
    </source>
</evidence>
<organism evidence="15 16">
    <name type="scientific">Martelella lutilitoris</name>
    <dbReference type="NCBI Taxonomy" id="2583532"/>
    <lineage>
        <taxon>Bacteria</taxon>
        <taxon>Pseudomonadati</taxon>
        <taxon>Pseudomonadota</taxon>
        <taxon>Alphaproteobacteria</taxon>
        <taxon>Hyphomicrobiales</taxon>
        <taxon>Aurantimonadaceae</taxon>
        <taxon>Martelella</taxon>
    </lineage>
</organism>
<dbReference type="InterPro" id="IPR036942">
    <property type="entry name" value="Beta-barrel_TonB_sf"/>
</dbReference>
<protein>
    <submittedName>
        <fullName evidence="15">TonB-dependent receptor</fullName>
    </submittedName>
</protein>
<feature type="domain" description="TonB-dependent receptor plug" evidence="14">
    <location>
        <begin position="53"/>
        <end position="157"/>
    </location>
</feature>
<accession>A0A5C4JW20</accession>
<dbReference type="GO" id="GO:0009279">
    <property type="term" value="C:cell outer membrane"/>
    <property type="evidence" value="ECO:0007669"/>
    <property type="project" value="UniProtKB-SubCell"/>
</dbReference>
<evidence type="ECO:0000313" key="16">
    <source>
        <dbReference type="Proteomes" id="UP000307874"/>
    </source>
</evidence>
<evidence type="ECO:0000256" key="11">
    <source>
        <dbReference type="RuleBase" id="RU003357"/>
    </source>
</evidence>
<feature type="domain" description="TonB-dependent receptor-like beta-barrel" evidence="13">
    <location>
        <begin position="245"/>
        <end position="618"/>
    </location>
</feature>
<dbReference type="GO" id="GO:0015889">
    <property type="term" value="P:cobalamin transport"/>
    <property type="evidence" value="ECO:0007669"/>
    <property type="project" value="TreeGrafter"/>
</dbReference>
<dbReference type="InterPro" id="IPR000531">
    <property type="entry name" value="Beta-barrel_TonB"/>
</dbReference>
<evidence type="ECO:0000313" key="15">
    <source>
        <dbReference type="EMBL" id="TNB49545.1"/>
    </source>
</evidence>
<evidence type="ECO:0000256" key="12">
    <source>
        <dbReference type="SAM" id="SignalP"/>
    </source>
</evidence>
<dbReference type="AlphaFoldDB" id="A0A5C4JW20"/>
<evidence type="ECO:0000256" key="1">
    <source>
        <dbReference type="ARBA" id="ARBA00004571"/>
    </source>
</evidence>
<dbReference type="Pfam" id="PF00593">
    <property type="entry name" value="TonB_dep_Rec_b-barrel"/>
    <property type="match status" value="1"/>
</dbReference>
<dbReference type="Proteomes" id="UP000307874">
    <property type="component" value="Unassembled WGS sequence"/>
</dbReference>
<keyword evidence="7 11" id="KW-0798">TonB box</keyword>
<keyword evidence="16" id="KW-1185">Reference proteome</keyword>
<comment type="similarity">
    <text evidence="10 11">Belongs to the TonB-dependent receptor family.</text>
</comment>
<evidence type="ECO:0000259" key="14">
    <source>
        <dbReference type="Pfam" id="PF07715"/>
    </source>
</evidence>
<evidence type="ECO:0000259" key="13">
    <source>
        <dbReference type="Pfam" id="PF00593"/>
    </source>
</evidence>
<keyword evidence="15" id="KW-0675">Receptor</keyword>
<dbReference type="GO" id="GO:0006811">
    <property type="term" value="P:monoatomic ion transport"/>
    <property type="evidence" value="ECO:0007669"/>
    <property type="project" value="UniProtKB-KW"/>
</dbReference>
<evidence type="ECO:0000256" key="9">
    <source>
        <dbReference type="ARBA" id="ARBA00023237"/>
    </source>
</evidence>
<evidence type="ECO:0000256" key="7">
    <source>
        <dbReference type="ARBA" id="ARBA00023077"/>
    </source>
</evidence>
<gene>
    <name evidence="15" type="ORF">FF124_00870</name>
</gene>
<keyword evidence="6" id="KW-0406">Ion transport</keyword>
<dbReference type="CDD" id="cd01347">
    <property type="entry name" value="ligand_gated_channel"/>
    <property type="match status" value="1"/>
</dbReference>
<keyword evidence="9 10" id="KW-0998">Cell outer membrane</keyword>
<comment type="subcellular location">
    <subcellularLocation>
        <location evidence="1 10">Cell outer membrane</location>
        <topology evidence="1 10">Multi-pass membrane protein</topology>
    </subcellularLocation>
</comment>
<dbReference type="InterPro" id="IPR039426">
    <property type="entry name" value="TonB-dep_rcpt-like"/>
</dbReference>
<dbReference type="Gene3D" id="2.170.130.10">
    <property type="entry name" value="TonB-dependent receptor, plug domain"/>
    <property type="match status" value="1"/>
</dbReference>
<dbReference type="Gene3D" id="2.40.170.20">
    <property type="entry name" value="TonB-dependent receptor, beta-barrel domain"/>
    <property type="match status" value="1"/>
</dbReference>
<dbReference type="PANTHER" id="PTHR30069">
    <property type="entry name" value="TONB-DEPENDENT OUTER MEMBRANE RECEPTOR"/>
    <property type="match status" value="1"/>
</dbReference>
<evidence type="ECO:0000256" key="8">
    <source>
        <dbReference type="ARBA" id="ARBA00023136"/>
    </source>
</evidence>
<dbReference type="EMBL" id="VCLB01000001">
    <property type="protein sequence ID" value="TNB49545.1"/>
    <property type="molecule type" value="Genomic_DNA"/>
</dbReference>
<evidence type="ECO:0000256" key="2">
    <source>
        <dbReference type="ARBA" id="ARBA00022448"/>
    </source>
</evidence>
<dbReference type="PANTHER" id="PTHR30069:SF53">
    <property type="entry name" value="COLICIN I RECEPTOR-RELATED"/>
    <property type="match status" value="1"/>
</dbReference>
<sequence>MKKFMLAASAAFLILMPTQGALAQNAAPVEDGVIELQPVYVTTPLRRPTTILQSTSTVTVIDKEDIERSAAPDLPSLLRKYPGVNITANGGQGAQATVTLRGASASQTLVLVDGMRVASATGGSAYLANIPLSAIERVEIAEGAHSAEWGADAIGGVVNIITRDGSTCANGQAICTTVETGVTWPWGGFGTIATRGITDNGVDFNLGLSLLGTEGYDFTTPENSVHEPGRDGFLQGAFNYAIGKDFTWGRLYSEGFYARSNPHFDAAPYADWMTGAMVYGANQSIQTNAAFKLGAELDHSDDWSSVFEIYSAFDYQKNFRDDHPEAETHYDTNRFGLSASTTKEVIAGDALNSFTLGGEAYRETVDSSVDYTETGRNVGAVYGQYGLEYEALTLNAGLRYDADEQFGGALTYNLGLGYELLPGLTARASYSTGFNAPTFNDLYWAYDGSYVGNPDLDAETSKNWEAGINWDSGTGTVIDLVYYENHIDDMIAYVSAPPSYIGTMENIDRAKISGVRAVWSETLMDDRLGLDFGFEYRLPKNETDDVYIANQNRLKLTAAASFQATEALNLNADIEYVGSRWTNESSYNPQLGDYTLVNVSALYDIDPAARVKFAVENLFDEDYETTYGYKAPGTTVTLSYQRTF</sequence>
<proteinExistence type="inferred from homology"/>
<keyword evidence="4 10" id="KW-0812">Transmembrane</keyword>
<reference evidence="15 16" key="1">
    <citation type="submission" date="2019-06" db="EMBL/GenBank/DDBJ databases">
        <title>Martelella lutilitoris sp. nov., isolated from a tidal mudflat.</title>
        <authorList>
            <person name="Kim Y.-J."/>
        </authorList>
    </citation>
    <scope>NUCLEOTIDE SEQUENCE [LARGE SCALE GENOMIC DNA]</scope>
    <source>
        <strain evidence="15 16">GH2-6</strain>
    </source>
</reference>
<dbReference type="Pfam" id="PF07715">
    <property type="entry name" value="Plug"/>
    <property type="match status" value="1"/>
</dbReference>
<feature type="chain" id="PRO_5022740699" evidence="12">
    <location>
        <begin position="24"/>
        <end position="644"/>
    </location>
</feature>
<keyword evidence="2 10" id="KW-0813">Transport</keyword>
<evidence type="ECO:0000256" key="5">
    <source>
        <dbReference type="ARBA" id="ARBA00022729"/>
    </source>
</evidence>
<dbReference type="SUPFAM" id="SSF56935">
    <property type="entry name" value="Porins"/>
    <property type="match status" value="1"/>
</dbReference>
<feature type="signal peptide" evidence="12">
    <location>
        <begin position="1"/>
        <end position="23"/>
    </location>
</feature>
<dbReference type="InterPro" id="IPR037066">
    <property type="entry name" value="Plug_dom_sf"/>
</dbReference>
<evidence type="ECO:0000256" key="3">
    <source>
        <dbReference type="ARBA" id="ARBA00022452"/>
    </source>
</evidence>
<comment type="caution">
    <text evidence="15">The sequence shown here is derived from an EMBL/GenBank/DDBJ whole genome shotgun (WGS) entry which is preliminary data.</text>
</comment>
<keyword evidence="8 10" id="KW-0472">Membrane</keyword>
<dbReference type="PROSITE" id="PS52016">
    <property type="entry name" value="TONB_DEPENDENT_REC_3"/>
    <property type="match status" value="1"/>
</dbReference>
<name>A0A5C4JW20_9HYPH</name>
<evidence type="ECO:0000256" key="10">
    <source>
        <dbReference type="PROSITE-ProRule" id="PRU01360"/>
    </source>
</evidence>
<dbReference type="OrthoDB" id="9760333at2"/>